<dbReference type="RefSeq" id="WP_126695316.1">
    <property type="nucleotide sequence ID" value="NZ_RXOF01000015.1"/>
</dbReference>
<dbReference type="EMBL" id="RXOF01000015">
    <property type="protein sequence ID" value="RTQ46571.1"/>
    <property type="molecule type" value="Genomic_DNA"/>
</dbReference>
<sequence length="214" mass="23787">MTTFPILSRRLPAAFLLLLSLTLGSCGLLGQNDDNKYPKLRLTTEQAAWAAPYKAGATWAFRGPGAQTLSLQAVRFDDRDMPQTKFGSKKSDIDFYRQEISATLSGPGAGATIEVYAEVSLENIFEPWSAELQFNNAYFTLPVVALEAGQPLPPSARLHPQLTLGSRSYQNVLELQPSIVTNKDRPEALRRIFYTKAEGLLRYETLDGSVWTRE</sequence>
<keyword evidence="2" id="KW-1185">Reference proteome</keyword>
<reference evidence="1 2" key="1">
    <citation type="submission" date="2018-12" db="EMBL/GenBank/DDBJ databases">
        <title>Hymenobacter gummosus sp. nov., isolated from a spring.</title>
        <authorList>
            <person name="Nie L."/>
        </authorList>
    </citation>
    <scope>NUCLEOTIDE SEQUENCE [LARGE SCALE GENOMIC DNA]</scope>
    <source>
        <strain evidence="1 2">KCTC 52166</strain>
    </source>
</reference>
<proteinExistence type="predicted"/>
<evidence type="ECO:0000313" key="2">
    <source>
        <dbReference type="Proteomes" id="UP000282184"/>
    </source>
</evidence>
<accession>A0A431TYA7</accession>
<dbReference type="Proteomes" id="UP000282184">
    <property type="component" value="Unassembled WGS sequence"/>
</dbReference>
<organism evidence="1 2">
    <name type="scientific">Hymenobacter gummosus</name>
    <dbReference type="NCBI Taxonomy" id="1776032"/>
    <lineage>
        <taxon>Bacteria</taxon>
        <taxon>Pseudomonadati</taxon>
        <taxon>Bacteroidota</taxon>
        <taxon>Cytophagia</taxon>
        <taxon>Cytophagales</taxon>
        <taxon>Hymenobacteraceae</taxon>
        <taxon>Hymenobacter</taxon>
    </lineage>
</organism>
<dbReference type="AlphaFoldDB" id="A0A431TYA7"/>
<gene>
    <name evidence="1" type="ORF">EJV47_21725</name>
</gene>
<comment type="caution">
    <text evidence="1">The sequence shown here is derived from an EMBL/GenBank/DDBJ whole genome shotgun (WGS) entry which is preliminary data.</text>
</comment>
<evidence type="ECO:0000313" key="1">
    <source>
        <dbReference type="EMBL" id="RTQ46571.1"/>
    </source>
</evidence>
<name>A0A431TYA7_9BACT</name>
<protein>
    <submittedName>
        <fullName evidence="1">Uncharacterized protein</fullName>
    </submittedName>
</protein>